<dbReference type="GO" id="GO:0006650">
    <property type="term" value="P:glycerophospholipid metabolic process"/>
    <property type="evidence" value="ECO:0007669"/>
    <property type="project" value="UniProtKB-UniRule"/>
</dbReference>
<keyword evidence="2 13" id="KW-0444">Lipid biosynthesis</keyword>
<accession>E3CZ14</accession>
<dbReference type="PANTHER" id="PTHR11728">
    <property type="entry name" value="GLYCEROL-3-PHOSPHATE DEHYDROGENASE"/>
    <property type="match status" value="1"/>
</dbReference>
<dbReference type="SUPFAM" id="SSF48179">
    <property type="entry name" value="6-phosphogluconate dehydrogenase C-terminal domain-like"/>
    <property type="match status" value="1"/>
</dbReference>
<keyword evidence="21" id="KW-1185">Reference proteome</keyword>
<comment type="similarity">
    <text evidence="1 13 17">Belongs to the NAD-dependent glycerol-3-phosphate dehydrogenase family.</text>
</comment>
<evidence type="ECO:0000256" key="5">
    <source>
        <dbReference type="ARBA" id="ARBA00023027"/>
    </source>
</evidence>
<dbReference type="GO" id="GO:0008654">
    <property type="term" value="P:phospholipid biosynthetic process"/>
    <property type="evidence" value="ECO:0007669"/>
    <property type="project" value="UniProtKB-KW"/>
</dbReference>
<keyword evidence="3 13" id="KW-0521">NADP</keyword>
<evidence type="ECO:0000256" key="17">
    <source>
        <dbReference type="RuleBase" id="RU000437"/>
    </source>
</evidence>
<feature type="binding site" evidence="13">
    <location>
        <position position="277"/>
    </location>
    <ligand>
        <name>NADPH</name>
        <dbReference type="ChEBI" id="CHEBI:57783"/>
    </ligand>
</feature>
<keyword evidence="5 13" id="KW-0520">NAD</keyword>
<dbReference type="GO" id="GO:0141152">
    <property type="term" value="F:glycerol-3-phosphate dehydrogenase (NAD+) activity"/>
    <property type="evidence" value="ECO:0007669"/>
    <property type="project" value="RHEA"/>
</dbReference>
<evidence type="ECO:0000256" key="4">
    <source>
        <dbReference type="ARBA" id="ARBA00023002"/>
    </source>
</evidence>
<dbReference type="PIRSF" id="PIRSF000114">
    <property type="entry name" value="Glycerol-3-P_dh"/>
    <property type="match status" value="1"/>
</dbReference>
<keyword evidence="13" id="KW-0547">Nucleotide-binding</keyword>
<keyword evidence="6 13" id="KW-0443">Lipid metabolism</keyword>
<feature type="binding site" evidence="13">
    <location>
        <position position="136"/>
    </location>
    <ligand>
        <name>NADPH</name>
        <dbReference type="ChEBI" id="CHEBI:57783"/>
    </ligand>
</feature>
<feature type="binding site" evidence="15">
    <location>
        <position position="104"/>
    </location>
    <ligand>
        <name>substrate</name>
    </ligand>
</feature>
<dbReference type="FunFam" id="1.10.1040.10:FF:000001">
    <property type="entry name" value="Glycerol-3-phosphate dehydrogenase [NAD(P)+]"/>
    <property type="match status" value="1"/>
</dbReference>
<dbReference type="GO" id="GO:0005829">
    <property type="term" value="C:cytosol"/>
    <property type="evidence" value="ECO:0007669"/>
    <property type="project" value="TreeGrafter"/>
</dbReference>
<feature type="binding site" evidence="16">
    <location>
        <begin position="7"/>
        <end position="12"/>
    </location>
    <ligand>
        <name>NAD(+)</name>
        <dbReference type="ChEBI" id="CHEBI:57540"/>
    </ligand>
</feature>
<feature type="binding site" evidence="13">
    <location>
        <position position="251"/>
    </location>
    <ligand>
        <name>NADPH</name>
        <dbReference type="ChEBI" id="CHEBI:57783"/>
    </ligand>
</feature>
<sequence>MEVCVLGAGSWGTAVAHLIAQGGIPVRLWCRREEQARLIGASGRNPHYLKGLLLHQDVRGTANLEEALAGTERVILAVPTQSVRPLLESLPPSAGPKRWLNLAKGLEIATGDLVHRVVASLRPKDPYSVLSGPSHAEEVALGLPTAVVAASRDLEEARAWQDLLNGPRFRVYTGEDVVGTEAGGALKNVVAVAAGIARAMGLGDNALAALATRGLAEMTRVAVRLGADPLTLSGLAGVGDLLATCYSLHSRNLRLGLAVGAGKTLEEARAELGQVAEGAFTVQAVVRHGERLGLDLPIAWGVHRVLFEGASPRLLMEDLLSRDPKPERPEASPL</sequence>
<evidence type="ECO:0000256" key="16">
    <source>
        <dbReference type="PIRSR" id="PIRSR000114-3"/>
    </source>
</evidence>
<dbReference type="UniPathway" id="UPA00940"/>
<keyword evidence="4 13" id="KW-0560">Oxidoreductase</keyword>
<evidence type="ECO:0000256" key="8">
    <source>
        <dbReference type="ARBA" id="ARBA00023264"/>
    </source>
</evidence>
<feature type="binding site" evidence="13">
    <location>
        <position position="104"/>
    </location>
    <ligand>
        <name>sn-glycerol 3-phosphate</name>
        <dbReference type="ChEBI" id="CHEBI:57597"/>
    </ligand>
</feature>
<feature type="binding site" evidence="16">
    <location>
        <position position="251"/>
    </location>
    <ligand>
        <name>NAD(+)</name>
        <dbReference type="ChEBI" id="CHEBI:57540"/>
    </ligand>
</feature>
<dbReference type="PaxDb" id="584708-Apau_0352"/>
<dbReference type="EMBL" id="CM001022">
    <property type="protein sequence ID" value="EFQ22787.1"/>
    <property type="molecule type" value="Genomic_DNA"/>
</dbReference>
<comment type="catalytic activity">
    <reaction evidence="13">
        <text>sn-glycerol 3-phosphate + NAD(+) = dihydroxyacetone phosphate + NADH + H(+)</text>
        <dbReference type="Rhea" id="RHEA:11092"/>
        <dbReference type="ChEBI" id="CHEBI:15378"/>
        <dbReference type="ChEBI" id="CHEBI:57540"/>
        <dbReference type="ChEBI" id="CHEBI:57597"/>
        <dbReference type="ChEBI" id="CHEBI:57642"/>
        <dbReference type="ChEBI" id="CHEBI:57945"/>
        <dbReference type="EC" id="1.1.1.94"/>
    </reaction>
</comment>
<feature type="binding site" evidence="13">
    <location>
        <position position="240"/>
    </location>
    <ligand>
        <name>sn-glycerol 3-phosphate</name>
        <dbReference type="ChEBI" id="CHEBI:57597"/>
    </ligand>
</feature>
<evidence type="ECO:0000256" key="9">
    <source>
        <dbReference type="ARBA" id="ARBA00052716"/>
    </source>
</evidence>
<evidence type="ECO:0000256" key="14">
    <source>
        <dbReference type="PIRSR" id="PIRSR000114-1"/>
    </source>
</evidence>
<feature type="binding site" evidence="13">
    <location>
        <position position="48"/>
    </location>
    <ligand>
        <name>NADPH</name>
        <dbReference type="ChEBI" id="CHEBI:57783"/>
    </ligand>
</feature>
<dbReference type="GO" id="GO:0141153">
    <property type="term" value="F:glycerol-3-phosphate dehydrogenase (NADP+) activity"/>
    <property type="evidence" value="ECO:0007669"/>
    <property type="project" value="RHEA"/>
</dbReference>
<dbReference type="Gene3D" id="1.10.1040.10">
    <property type="entry name" value="N-(1-d-carboxylethyl)-l-norvaline Dehydrogenase, domain 2"/>
    <property type="match status" value="1"/>
</dbReference>
<dbReference type="RefSeq" id="WP_006299934.1">
    <property type="nucleotide sequence ID" value="NZ_CM001022.1"/>
</dbReference>
<dbReference type="InterPro" id="IPR008927">
    <property type="entry name" value="6-PGluconate_DH-like_C_sf"/>
</dbReference>
<dbReference type="HOGENOM" id="CLU_033449_0_2_0"/>
<comment type="catalytic activity">
    <reaction evidence="9">
        <text>sn-glycerol 3-phosphate + NADP(+) = dihydroxyacetone phosphate + NADPH + H(+)</text>
        <dbReference type="Rhea" id="RHEA:11096"/>
        <dbReference type="ChEBI" id="CHEBI:15378"/>
        <dbReference type="ChEBI" id="CHEBI:57597"/>
        <dbReference type="ChEBI" id="CHEBI:57642"/>
        <dbReference type="ChEBI" id="CHEBI:57783"/>
        <dbReference type="ChEBI" id="CHEBI:58349"/>
        <dbReference type="EC" id="1.1.1.94"/>
    </reaction>
    <physiologicalReaction direction="right-to-left" evidence="9">
        <dbReference type="Rhea" id="RHEA:11098"/>
    </physiologicalReaction>
</comment>
<evidence type="ECO:0000256" key="3">
    <source>
        <dbReference type="ARBA" id="ARBA00022857"/>
    </source>
</evidence>
<comment type="subcellular location">
    <subcellularLocation>
        <location evidence="13">Cytoplasm</location>
    </subcellularLocation>
</comment>
<evidence type="ECO:0000256" key="2">
    <source>
        <dbReference type="ARBA" id="ARBA00022516"/>
    </source>
</evidence>
<evidence type="ECO:0000313" key="21">
    <source>
        <dbReference type="Proteomes" id="UP000005096"/>
    </source>
</evidence>
<feature type="binding site" evidence="13">
    <location>
        <position position="250"/>
    </location>
    <ligand>
        <name>sn-glycerol 3-phosphate</name>
        <dbReference type="ChEBI" id="CHEBI:57597"/>
    </ligand>
</feature>
<evidence type="ECO:0000256" key="10">
    <source>
        <dbReference type="ARBA" id="ARBA00066687"/>
    </source>
</evidence>
<name>E3CZ14_9BACT</name>
<reference evidence="20 21" key="1">
    <citation type="journal article" date="2010" name="Stand. Genomic Sci.">
        <title>Non-contiguous finished genome sequence of Aminomonas paucivorans type strain (GLU-3).</title>
        <authorList>
            <person name="Pitluck S."/>
            <person name="Yasawong M."/>
            <person name="Held B."/>
            <person name="Lapidus A."/>
            <person name="Nolan M."/>
            <person name="Copeland A."/>
            <person name="Lucas S."/>
            <person name="Del Rio T.G."/>
            <person name="Tice H."/>
            <person name="Cheng J.F."/>
            <person name="Chertkov O."/>
            <person name="Goodwin L."/>
            <person name="Tapia R."/>
            <person name="Han C."/>
            <person name="Liolios K."/>
            <person name="Ivanova N."/>
            <person name="Mavromatis K."/>
            <person name="Ovchinnikova G."/>
            <person name="Pati A."/>
            <person name="Chen A."/>
            <person name="Palaniappan K."/>
            <person name="Land M."/>
            <person name="Hauser L."/>
            <person name="Chang Y.J."/>
            <person name="Jeffries C.D."/>
            <person name="Pukall R."/>
            <person name="Spring S."/>
            <person name="Rohde M."/>
            <person name="Sikorski J."/>
            <person name="Goker M."/>
            <person name="Woyke T."/>
            <person name="Bristow J."/>
            <person name="Eisen J.A."/>
            <person name="Markowitz V."/>
            <person name="Hugenholtz P."/>
            <person name="Kyrpides N.C."/>
            <person name="Klenk H.P."/>
        </authorList>
    </citation>
    <scope>NUCLEOTIDE SEQUENCE [LARGE SCALE GENOMIC DNA]</scope>
    <source>
        <strain evidence="20 21">DSM 12260</strain>
    </source>
</reference>
<keyword evidence="8 13" id="KW-1208">Phospholipid metabolism</keyword>
<dbReference type="InterPro" id="IPR006168">
    <property type="entry name" value="G3P_DH_NAD-dep"/>
</dbReference>
<evidence type="ECO:0000256" key="7">
    <source>
        <dbReference type="ARBA" id="ARBA00023209"/>
    </source>
</evidence>
<evidence type="ECO:0000256" key="6">
    <source>
        <dbReference type="ARBA" id="ARBA00023098"/>
    </source>
</evidence>
<dbReference type="NCBIfam" id="NF000940">
    <property type="entry name" value="PRK00094.1-2"/>
    <property type="match status" value="1"/>
</dbReference>
<evidence type="ECO:0000256" key="15">
    <source>
        <dbReference type="PIRSR" id="PIRSR000114-2"/>
    </source>
</evidence>
<evidence type="ECO:0000313" key="20">
    <source>
        <dbReference type="EMBL" id="EFQ22787.1"/>
    </source>
</evidence>
<dbReference type="GO" id="GO:0051287">
    <property type="term" value="F:NAD binding"/>
    <property type="evidence" value="ECO:0007669"/>
    <property type="project" value="InterPro"/>
</dbReference>
<feature type="binding site" evidence="13">
    <location>
        <position position="10"/>
    </location>
    <ligand>
        <name>NADPH</name>
        <dbReference type="ChEBI" id="CHEBI:57783"/>
    </ligand>
</feature>
<feature type="binding site" evidence="13">
    <location>
        <position position="32"/>
    </location>
    <ligand>
        <name>NADPH</name>
        <dbReference type="ChEBI" id="CHEBI:57783"/>
    </ligand>
</feature>
<feature type="active site" description="Proton acceptor" evidence="13 14">
    <location>
        <position position="187"/>
    </location>
</feature>
<dbReference type="InterPro" id="IPR011128">
    <property type="entry name" value="G3P_DH_NAD-dep_N"/>
</dbReference>
<feature type="binding site" evidence="13">
    <location>
        <position position="104"/>
    </location>
    <ligand>
        <name>NADPH</name>
        <dbReference type="ChEBI" id="CHEBI:57783"/>
    </ligand>
</feature>
<feature type="binding site" evidence="13">
    <location>
        <position position="251"/>
    </location>
    <ligand>
        <name>sn-glycerol 3-phosphate</name>
        <dbReference type="ChEBI" id="CHEBI:57597"/>
    </ligand>
</feature>
<dbReference type="InterPro" id="IPR013328">
    <property type="entry name" value="6PGD_dom2"/>
</dbReference>
<dbReference type="Pfam" id="PF07479">
    <property type="entry name" value="NAD_Gly3P_dh_C"/>
    <property type="match status" value="1"/>
</dbReference>
<comment type="function">
    <text evidence="13">Catalyzes the reduction of the glycolytic intermediate dihydroxyacetone phosphate (DHAP) to sn-glycerol 3-phosphate (G3P), the key precursor for phospholipid synthesis.</text>
</comment>
<feature type="binding site" evidence="16">
    <location>
        <position position="136"/>
    </location>
    <ligand>
        <name>NAD(+)</name>
        <dbReference type="ChEBI" id="CHEBI:57540"/>
    </ligand>
</feature>
<dbReference type="AlphaFoldDB" id="E3CZ14"/>
<feature type="domain" description="Glycerol-3-phosphate dehydrogenase NAD-dependent N-terminal" evidence="18">
    <location>
        <begin position="2"/>
        <end position="155"/>
    </location>
</feature>
<evidence type="ECO:0000259" key="18">
    <source>
        <dbReference type="Pfam" id="PF01210"/>
    </source>
</evidence>
<dbReference type="FunFam" id="3.40.50.720:FF:000019">
    <property type="entry name" value="Glycerol-3-phosphate dehydrogenase [NAD(P)+]"/>
    <property type="match status" value="1"/>
</dbReference>
<feature type="binding site" evidence="13">
    <location>
        <position position="31"/>
    </location>
    <ligand>
        <name>NADPH</name>
        <dbReference type="ChEBI" id="CHEBI:57783"/>
    </ligand>
</feature>
<dbReference type="EC" id="1.1.1.94" evidence="10 13"/>
<dbReference type="eggNOG" id="COG0240">
    <property type="taxonomic scope" value="Bacteria"/>
</dbReference>
<dbReference type="PROSITE" id="PS00957">
    <property type="entry name" value="NAD_G3PDH"/>
    <property type="match status" value="1"/>
</dbReference>
<organism evidence="20 21">
    <name type="scientific">Aminomonas paucivorans DSM 12260</name>
    <dbReference type="NCBI Taxonomy" id="584708"/>
    <lineage>
        <taxon>Bacteria</taxon>
        <taxon>Thermotogati</taxon>
        <taxon>Synergistota</taxon>
        <taxon>Synergistia</taxon>
        <taxon>Synergistales</taxon>
        <taxon>Synergistaceae</taxon>
        <taxon>Aminomonas</taxon>
    </lineage>
</organism>
<feature type="binding site" evidence="13">
    <location>
        <position position="134"/>
    </location>
    <ligand>
        <name>sn-glycerol 3-phosphate</name>
        <dbReference type="ChEBI" id="CHEBI:57597"/>
    </ligand>
</feature>
<dbReference type="InterPro" id="IPR006109">
    <property type="entry name" value="G3P_DH_NAD-dep_C"/>
</dbReference>
<evidence type="ECO:0000259" key="19">
    <source>
        <dbReference type="Pfam" id="PF07479"/>
    </source>
</evidence>
<dbReference type="SUPFAM" id="SSF51735">
    <property type="entry name" value="NAD(P)-binding Rossmann-fold domains"/>
    <property type="match status" value="1"/>
</dbReference>
<dbReference type="InterPro" id="IPR036291">
    <property type="entry name" value="NAD(P)-bd_dom_sf"/>
</dbReference>
<feature type="domain" description="Glycerol-3-phosphate dehydrogenase NAD-dependent C-terminal" evidence="19">
    <location>
        <begin position="176"/>
        <end position="316"/>
    </location>
</feature>
<dbReference type="Proteomes" id="UP000005096">
    <property type="component" value="Chromosome"/>
</dbReference>
<dbReference type="PANTHER" id="PTHR11728:SF1">
    <property type="entry name" value="GLYCEROL-3-PHOSPHATE DEHYDROGENASE [NAD(+)] 2, CHLOROPLASTIC"/>
    <property type="match status" value="1"/>
</dbReference>
<dbReference type="GO" id="GO:0005975">
    <property type="term" value="P:carbohydrate metabolic process"/>
    <property type="evidence" value="ECO:0007669"/>
    <property type="project" value="InterPro"/>
</dbReference>
<dbReference type="HAMAP" id="MF_00394">
    <property type="entry name" value="NAD_Glyc3P_dehydrog"/>
    <property type="match status" value="1"/>
</dbReference>
<comment type="pathway">
    <text evidence="13">Membrane lipid metabolism; glycerophospholipid metabolism.</text>
</comment>
<protein>
    <recommendedName>
        <fullName evidence="11 13">Glycerol-3-phosphate dehydrogenase [NAD(P)+]</fullName>
        <ecNumber evidence="10 13">1.1.1.94</ecNumber>
    </recommendedName>
    <alternativeName>
        <fullName evidence="13">NAD(P)(+)-dependent glycerol-3-phosphate dehydrogenase</fullName>
    </alternativeName>
    <alternativeName>
        <fullName evidence="12 13">NAD(P)H-dependent dihydroxyacetone-phosphate reductase</fullName>
    </alternativeName>
</protein>
<feature type="binding site" evidence="13">
    <location>
        <position position="275"/>
    </location>
    <ligand>
        <name>NADPH</name>
        <dbReference type="ChEBI" id="CHEBI:57783"/>
    </ligand>
</feature>
<dbReference type="NCBIfam" id="NF000942">
    <property type="entry name" value="PRK00094.1-4"/>
    <property type="match status" value="1"/>
</dbReference>
<dbReference type="OrthoDB" id="9812273at2"/>
<dbReference type="GO" id="GO:0046168">
    <property type="term" value="P:glycerol-3-phosphate catabolic process"/>
    <property type="evidence" value="ECO:0007669"/>
    <property type="project" value="InterPro"/>
</dbReference>
<dbReference type="Gene3D" id="3.40.50.720">
    <property type="entry name" value="NAD(P)-binding Rossmann-like Domain"/>
    <property type="match status" value="1"/>
</dbReference>
<feature type="binding site" evidence="13">
    <location>
        <position position="187"/>
    </location>
    <ligand>
        <name>sn-glycerol 3-phosphate</name>
        <dbReference type="ChEBI" id="CHEBI:57597"/>
    </ligand>
</feature>
<evidence type="ECO:0000256" key="11">
    <source>
        <dbReference type="ARBA" id="ARBA00069372"/>
    </source>
</evidence>
<keyword evidence="7 13" id="KW-0594">Phospholipid biosynthesis</keyword>
<feature type="binding site" evidence="13">
    <location>
        <position position="11"/>
    </location>
    <ligand>
        <name>NADPH</name>
        <dbReference type="ChEBI" id="CHEBI:57783"/>
    </ligand>
</feature>
<evidence type="ECO:0000256" key="13">
    <source>
        <dbReference type="HAMAP-Rule" id="MF_00394"/>
    </source>
</evidence>
<proteinExistence type="inferred from homology"/>
<evidence type="ECO:0000256" key="1">
    <source>
        <dbReference type="ARBA" id="ARBA00011009"/>
    </source>
</evidence>
<keyword evidence="13" id="KW-0963">Cytoplasm</keyword>
<dbReference type="Pfam" id="PF01210">
    <property type="entry name" value="NAD_Gly3P_dh_N"/>
    <property type="match status" value="1"/>
</dbReference>
<evidence type="ECO:0000256" key="12">
    <source>
        <dbReference type="ARBA" id="ARBA00080511"/>
    </source>
</evidence>
<feature type="binding site" evidence="13">
    <location>
        <position position="252"/>
    </location>
    <ligand>
        <name>sn-glycerol 3-phosphate</name>
        <dbReference type="ChEBI" id="CHEBI:57597"/>
    </ligand>
</feature>
<dbReference type="GO" id="GO:0046167">
    <property type="term" value="P:glycerol-3-phosphate biosynthetic process"/>
    <property type="evidence" value="ECO:0007669"/>
    <property type="project" value="UniProtKB-UniRule"/>
</dbReference>
<dbReference type="PRINTS" id="PR00077">
    <property type="entry name" value="GPDHDRGNASE"/>
</dbReference>
<feature type="binding site" evidence="13">
    <location>
        <position position="132"/>
    </location>
    <ligand>
        <name>sn-glycerol 3-phosphate</name>
        <dbReference type="ChEBI" id="CHEBI:57597"/>
    </ligand>
</feature>
<gene>
    <name evidence="13" type="primary">gpsA</name>
    <name evidence="20" type="ORF">Apau_0352</name>
</gene>
<dbReference type="STRING" id="584708.Apau_0352"/>
<feature type="binding site" evidence="15">
    <location>
        <begin position="251"/>
        <end position="252"/>
    </location>
    <ligand>
        <name>substrate</name>
    </ligand>
</feature>